<evidence type="ECO:0000256" key="12">
    <source>
        <dbReference type="RuleBase" id="RU004478"/>
    </source>
</evidence>
<dbReference type="PRINTS" id="PR00773">
    <property type="entry name" value="GRPEPROTEIN"/>
</dbReference>
<evidence type="ECO:0000256" key="10">
    <source>
        <dbReference type="HAMAP-Rule" id="MF_01151"/>
    </source>
</evidence>
<dbReference type="GO" id="GO:0051087">
    <property type="term" value="F:protein-folding chaperone binding"/>
    <property type="evidence" value="ECO:0007669"/>
    <property type="project" value="InterPro"/>
</dbReference>
<dbReference type="GO" id="GO:0005737">
    <property type="term" value="C:cytoplasm"/>
    <property type="evidence" value="ECO:0007669"/>
    <property type="project" value="UniProtKB-SubCell"/>
</dbReference>
<reference evidence="15" key="1">
    <citation type="submission" date="2017-09" db="EMBL/GenBank/DDBJ databases">
        <title>Depth-based differentiation of microbial function through sediment-hosted aquifers and enrichment of novel symbionts in the deep terrestrial subsurface.</title>
        <authorList>
            <person name="Probst A.J."/>
            <person name="Ladd B."/>
            <person name="Jarett J.K."/>
            <person name="Geller-Mcgrath D.E."/>
            <person name="Sieber C.M.K."/>
            <person name="Emerson J.B."/>
            <person name="Anantharaman K."/>
            <person name="Thomas B.C."/>
            <person name="Malmstrom R."/>
            <person name="Stieglmeier M."/>
            <person name="Klingl A."/>
            <person name="Woyke T."/>
            <person name="Ryan C.M."/>
            <person name="Banfield J.F."/>
        </authorList>
    </citation>
    <scope>NUCLEOTIDE SEQUENCE [LARGE SCALE GENOMIC DNA]</scope>
</reference>
<dbReference type="PROSITE" id="PS01071">
    <property type="entry name" value="GRPE"/>
    <property type="match status" value="1"/>
</dbReference>
<dbReference type="Gene3D" id="3.90.20.20">
    <property type="match status" value="1"/>
</dbReference>
<evidence type="ECO:0000256" key="13">
    <source>
        <dbReference type="SAM" id="MobiDB-lite"/>
    </source>
</evidence>
<name>A0A2M6W411_9BACT</name>
<dbReference type="GO" id="GO:0042803">
    <property type="term" value="F:protein homodimerization activity"/>
    <property type="evidence" value="ECO:0007669"/>
    <property type="project" value="InterPro"/>
</dbReference>
<dbReference type="GO" id="GO:0006457">
    <property type="term" value="P:protein folding"/>
    <property type="evidence" value="ECO:0007669"/>
    <property type="project" value="InterPro"/>
</dbReference>
<evidence type="ECO:0000256" key="1">
    <source>
        <dbReference type="ARBA" id="ARBA00004496"/>
    </source>
</evidence>
<evidence type="ECO:0000313" key="15">
    <source>
        <dbReference type="Proteomes" id="UP000231183"/>
    </source>
</evidence>
<sequence length="193" mass="22234">MTDEQNQIDPLAPTDKNDHSADQSHAGAVSGKKKFFLKKCKNCAVKETECAEYKTGWQRALADYKNLQRETDQRRSEWAKQSETQILEEFLPVYEHLKMTIDNDQLVDDKNPWLEGVRHVLKQFKDILARHGVEEIKTVGEKFDPIFHEAVGQQESNEFDDETIIKQISSGYCLGDKILKPAKVIVNKKTERV</sequence>
<evidence type="ECO:0000256" key="11">
    <source>
        <dbReference type="RuleBase" id="RU000639"/>
    </source>
</evidence>
<gene>
    <name evidence="10 14" type="primary">grpE</name>
    <name evidence="14" type="ORF">COU31_02475</name>
</gene>
<dbReference type="InterPro" id="IPR009012">
    <property type="entry name" value="GrpE_head"/>
</dbReference>
<dbReference type="SUPFAM" id="SSF51064">
    <property type="entry name" value="Head domain of nucleotide exchange factor GrpE"/>
    <property type="match status" value="1"/>
</dbReference>
<evidence type="ECO:0000256" key="7">
    <source>
        <dbReference type="ARBA" id="ARBA00053401"/>
    </source>
</evidence>
<proteinExistence type="inferred from homology"/>
<dbReference type="PANTHER" id="PTHR21237:SF23">
    <property type="entry name" value="GRPE PROTEIN HOMOLOG, MITOCHONDRIAL"/>
    <property type="match status" value="1"/>
</dbReference>
<comment type="caution">
    <text evidence="14">The sequence shown here is derived from an EMBL/GenBank/DDBJ whole genome shotgun (WGS) entry which is preliminary data.</text>
</comment>
<dbReference type="EMBL" id="PFBX01000024">
    <property type="protein sequence ID" value="PIT87521.1"/>
    <property type="molecule type" value="Genomic_DNA"/>
</dbReference>
<protein>
    <recommendedName>
        <fullName evidence="8 10">Protein GrpE</fullName>
    </recommendedName>
    <alternativeName>
        <fullName evidence="9 10">HSP-70 cofactor</fullName>
    </alternativeName>
</protein>
<evidence type="ECO:0000313" key="14">
    <source>
        <dbReference type="EMBL" id="PIT87521.1"/>
    </source>
</evidence>
<comment type="function">
    <text evidence="7 10 11">Participates actively in the response to hyperosmotic and heat shock by preventing the aggregation of stress-denatured proteins, in association with DnaK and GrpE. It is the nucleotide exchange factor for DnaK and may function as a thermosensor. Unfolded proteins bind initially to DnaJ; upon interaction with the DnaJ-bound protein, DnaK hydrolyzes its bound ATP, resulting in the formation of a stable complex. GrpE releases ADP from DnaK; ATP binding to DnaK triggers the release of the substrate protein, thus completing the reaction cycle. Several rounds of ATP-dependent interactions between DnaJ, DnaK and GrpE are required for fully efficient folding.</text>
</comment>
<evidence type="ECO:0000256" key="4">
    <source>
        <dbReference type="ARBA" id="ARBA00022490"/>
    </source>
</evidence>
<keyword evidence="4 10" id="KW-0963">Cytoplasm</keyword>
<dbReference type="GO" id="GO:0051082">
    <property type="term" value="F:unfolded protein binding"/>
    <property type="evidence" value="ECO:0007669"/>
    <property type="project" value="TreeGrafter"/>
</dbReference>
<dbReference type="SUPFAM" id="SSF58014">
    <property type="entry name" value="Coiled-coil domain of nucleotide exchange factor GrpE"/>
    <property type="match status" value="1"/>
</dbReference>
<dbReference type="GO" id="GO:0000774">
    <property type="term" value="F:adenyl-nucleotide exchange factor activity"/>
    <property type="evidence" value="ECO:0007669"/>
    <property type="project" value="InterPro"/>
</dbReference>
<dbReference type="HAMAP" id="MF_01151">
    <property type="entry name" value="GrpE"/>
    <property type="match status" value="1"/>
</dbReference>
<comment type="subcellular location">
    <subcellularLocation>
        <location evidence="1 10">Cytoplasm</location>
    </subcellularLocation>
</comment>
<organism evidence="14 15">
    <name type="scientific">Candidatus Magasanikbacteria bacterium CG10_big_fil_rev_8_21_14_0_10_40_10</name>
    <dbReference type="NCBI Taxonomy" id="1974648"/>
    <lineage>
        <taxon>Bacteria</taxon>
        <taxon>Candidatus Magasanikiibacteriota</taxon>
    </lineage>
</organism>
<dbReference type="InterPro" id="IPR013805">
    <property type="entry name" value="GrpE_CC"/>
</dbReference>
<evidence type="ECO:0000256" key="6">
    <source>
        <dbReference type="ARBA" id="ARBA00023186"/>
    </source>
</evidence>
<dbReference type="Pfam" id="PF01025">
    <property type="entry name" value="GrpE"/>
    <property type="match status" value="1"/>
</dbReference>
<dbReference type="Gene3D" id="2.30.22.10">
    <property type="entry name" value="Head domain of nucleotide exchange factor GrpE"/>
    <property type="match status" value="1"/>
</dbReference>
<evidence type="ECO:0000256" key="5">
    <source>
        <dbReference type="ARBA" id="ARBA00023016"/>
    </source>
</evidence>
<feature type="region of interest" description="Disordered" evidence="13">
    <location>
        <begin position="1"/>
        <end position="30"/>
    </location>
</feature>
<evidence type="ECO:0000256" key="9">
    <source>
        <dbReference type="ARBA" id="ARBA00076414"/>
    </source>
</evidence>
<dbReference type="InterPro" id="IPR000740">
    <property type="entry name" value="GrpE"/>
</dbReference>
<evidence type="ECO:0000256" key="8">
    <source>
        <dbReference type="ARBA" id="ARBA00072274"/>
    </source>
</evidence>
<keyword evidence="6 10" id="KW-0143">Chaperone</keyword>
<dbReference type="PANTHER" id="PTHR21237">
    <property type="entry name" value="GRPE PROTEIN"/>
    <property type="match status" value="1"/>
</dbReference>
<dbReference type="Proteomes" id="UP000231183">
    <property type="component" value="Unassembled WGS sequence"/>
</dbReference>
<keyword evidence="5 10" id="KW-0346">Stress response</keyword>
<comment type="similarity">
    <text evidence="2 10 12">Belongs to the GrpE family.</text>
</comment>
<accession>A0A2M6W411</accession>
<dbReference type="FunFam" id="2.30.22.10:FF:000001">
    <property type="entry name" value="Protein GrpE"/>
    <property type="match status" value="1"/>
</dbReference>
<evidence type="ECO:0000256" key="2">
    <source>
        <dbReference type="ARBA" id="ARBA00009054"/>
    </source>
</evidence>
<comment type="subunit">
    <text evidence="3 10">Homodimer.</text>
</comment>
<dbReference type="AlphaFoldDB" id="A0A2M6W411"/>
<dbReference type="CDD" id="cd00446">
    <property type="entry name" value="GrpE"/>
    <property type="match status" value="1"/>
</dbReference>
<evidence type="ECO:0000256" key="3">
    <source>
        <dbReference type="ARBA" id="ARBA00011738"/>
    </source>
</evidence>